<dbReference type="PANTHER" id="PTHR47893:SF1">
    <property type="entry name" value="REGULATORY PROTEIN PCHR"/>
    <property type="match status" value="1"/>
</dbReference>
<comment type="caution">
    <text evidence="7">The sequence shown here is derived from an EMBL/GenBank/DDBJ whole genome shotgun (WGS) entry which is preliminary data.</text>
</comment>
<feature type="domain" description="HTH araC/xylS-type" evidence="5">
    <location>
        <begin position="152"/>
        <end position="250"/>
    </location>
</feature>
<evidence type="ECO:0000313" key="7">
    <source>
        <dbReference type="EMBL" id="TCI12961.1"/>
    </source>
</evidence>
<dbReference type="PANTHER" id="PTHR47893">
    <property type="entry name" value="REGULATORY PROTEIN PCHR"/>
    <property type="match status" value="1"/>
</dbReference>
<dbReference type="Pfam" id="PF12833">
    <property type="entry name" value="HTH_18"/>
    <property type="match status" value="1"/>
</dbReference>
<dbReference type="SUPFAM" id="SSF46689">
    <property type="entry name" value="Homeodomain-like"/>
    <property type="match status" value="2"/>
</dbReference>
<dbReference type="InterPro" id="IPR009057">
    <property type="entry name" value="Homeodomain-like_sf"/>
</dbReference>
<feature type="modified residue" description="4-aspartylphosphate" evidence="4">
    <location>
        <position position="58"/>
    </location>
</feature>
<dbReference type="GO" id="GO:0043565">
    <property type="term" value="F:sequence-specific DNA binding"/>
    <property type="evidence" value="ECO:0007669"/>
    <property type="project" value="InterPro"/>
</dbReference>
<dbReference type="PROSITE" id="PS00041">
    <property type="entry name" value="HTH_ARAC_FAMILY_1"/>
    <property type="match status" value="1"/>
</dbReference>
<dbReference type="SMART" id="SM00448">
    <property type="entry name" value="REC"/>
    <property type="match status" value="1"/>
</dbReference>
<evidence type="ECO:0000313" key="8">
    <source>
        <dbReference type="Proteomes" id="UP000291822"/>
    </source>
</evidence>
<evidence type="ECO:0000259" key="6">
    <source>
        <dbReference type="PROSITE" id="PS50110"/>
    </source>
</evidence>
<feature type="domain" description="Response regulatory" evidence="6">
    <location>
        <begin position="9"/>
        <end position="125"/>
    </location>
</feature>
<proteinExistence type="predicted"/>
<dbReference type="PROSITE" id="PS01124">
    <property type="entry name" value="HTH_ARAC_FAMILY_2"/>
    <property type="match status" value="1"/>
</dbReference>
<dbReference type="InterPro" id="IPR053142">
    <property type="entry name" value="PchR_regulatory_protein"/>
</dbReference>
<dbReference type="Proteomes" id="UP000291822">
    <property type="component" value="Unassembled WGS sequence"/>
</dbReference>
<gene>
    <name evidence="7" type="ORF">EZM97_06505</name>
</gene>
<dbReference type="InterPro" id="IPR011006">
    <property type="entry name" value="CheY-like_superfamily"/>
</dbReference>
<dbReference type="InterPro" id="IPR018062">
    <property type="entry name" value="HTH_AraC-typ_CS"/>
</dbReference>
<dbReference type="Pfam" id="PF00072">
    <property type="entry name" value="Response_reg"/>
    <property type="match status" value="1"/>
</dbReference>
<dbReference type="EMBL" id="SJTG01000001">
    <property type="protein sequence ID" value="TCI12961.1"/>
    <property type="molecule type" value="Genomic_DNA"/>
</dbReference>
<dbReference type="RefSeq" id="WP_131150257.1">
    <property type="nucleotide sequence ID" value="NZ_SJTG01000001.1"/>
</dbReference>
<evidence type="ECO:0000256" key="3">
    <source>
        <dbReference type="ARBA" id="ARBA00023163"/>
    </source>
</evidence>
<organism evidence="7 8">
    <name type="scientific">Dyella soli</name>
    <dbReference type="NCBI Taxonomy" id="522319"/>
    <lineage>
        <taxon>Bacteria</taxon>
        <taxon>Pseudomonadati</taxon>
        <taxon>Pseudomonadota</taxon>
        <taxon>Gammaproteobacteria</taxon>
        <taxon>Lysobacterales</taxon>
        <taxon>Rhodanobacteraceae</taxon>
        <taxon>Dyella</taxon>
    </lineage>
</organism>
<dbReference type="InterPro" id="IPR018060">
    <property type="entry name" value="HTH_AraC"/>
</dbReference>
<dbReference type="InterPro" id="IPR001789">
    <property type="entry name" value="Sig_transdc_resp-reg_receiver"/>
</dbReference>
<keyword evidence="8" id="KW-1185">Reference proteome</keyword>
<dbReference type="Gene3D" id="1.10.10.60">
    <property type="entry name" value="Homeodomain-like"/>
    <property type="match status" value="2"/>
</dbReference>
<evidence type="ECO:0000259" key="5">
    <source>
        <dbReference type="PROSITE" id="PS01124"/>
    </source>
</evidence>
<dbReference type="AlphaFoldDB" id="A0A4R0YWN1"/>
<sequence>MVLKQEQPLVLIIDDQPEQLGAVTALLRAERLRISIATDGRQGYERAQALNPHIILLDVRMPGTDGFAVCRLLKASARTRDIPVIFLSAAITDEERLQGLTQGGVDYVPKPCLPAEVLARIRIHLHLAARTPAPASDLTPATPASHDEVILRAAMRLIGSDLAHVPSLADIAHKVGTHDKRLSAIFRQHLGMTVFAWIRDERLRRARELLADSRMSIQDVADQVGFRNACNLSTAFRDRMGVTPSAFRRTLAVESA</sequence>
<accession>A0A4R0YWN1</accession>
<keyword evidence="1" id="KW-0805">Transcription regulation</keyword>
<keyword evidence="2" id="KW-0238">DNA-binding</keyword>
<keyword evidence="4" id="KW-0597">Phosphoprotein</keyword>
<keyword evidence="3" id="KW-0804">Transcription</keyword>
<protein>
    <submittedName>
        <fullName evidence="7">Response regulator transcription factor</fullName>
    </submittedName>
</protein>
<evidence type="ECO:0000256" key="1">
    <source>
        <dbReference type="ARBA" id="ARBA00023015"/>
    </source>
</evidence>
<dbReference type="GO" id="GO:0003700">
    <property type="term" value="F:DNA-binding transcription factor activity"/>
    <property type="evidence" value="ECO:0007669"/>
    <property type="project" value="InterPro"/>
</dbReference>
<evidence type="ECO:0000256" key="4">
    <source>
        <dbReference type="PROSITE-ProRule" id="PRU00169"/>
    </source>
</evidence>
<dbReference type="Gene3D" id="3.40.50.2300">
    <property type="match status" value="1"/>
</dbReference>
<dbReference type="GO" id="GO:0000160">
    <property type="term" value="P:phosphorelay signal transduction system"/>
    <property type="evidence" value="ECO:0007669"/>
    <property type="project" value="InterPro"/>
</dbReference>
<reference evidence="7 8" key="1">
    <citation type="submission" date="2019-02" db="EMBL/GenBank/DDBJ databases">
        <title>Dyella amyloliquefaciens sp. nov., isolated from forest soil.</title>
        <authorList>
            <person name="Gao Z.-H."/>
            <person name="Qiu L.-H."/>
        </authorList>
    </citation>
    <scope>NUCLEOTIDE SEQUENCE [LARGE SCALE GENOMIC DNA]</scope>
    <source>
        <strain evidence="7 8">KACC 12747</strain>
    </source>
</reference>
<name>A0A4R0YWN1_9GAMM</name>
<dbReference type="SMART" id="SM00342">
    <property type="entry name" value="HTH_ARAC"/>
    <property type="match status" value="1"/>
</dbReference>
<dbReference type="PROSITE" id="PS50110">
    <property type="entry name" value="RESPONSE_REGULATORY"/>
    <property type="match status" value="1"/>
</dbReference>
<dbReference type="SUPFAM" id="SSF52172">
    <property type="entry name" value="CheY-like"/>
    <property type="match status" value="1"/>
</dbReference>
<evidence type="ECO:0000256" key="2">
    <source>
        <dbReference type="ARBA" id="ARBA00023125"/>
    </source>
</evidence>